<protein>
    <submittedName>
        <fullName evidence="3">Uncharacterized protein</fullName>
    </submittedName>
</protein>
<organism evidence="3 4">
    <name type="scientific">Granulicella cerasi</name>
    <dbReference type="NCBI Taxonomy" id="741063"/>
    <lineage>
        <taxon>Bacteria</taxon>
        <taxon>Pseudomonadati</taxon>
        <taxon>Acidobacteriota</taxon>
        <taxon>Terriglobia</taxon>
        <taxon>Terriglobales</taxon>
        <taxon>Acidobacteriaceae</taxon>
        <taxon>Granulicella</taxon>
    </lineage>
</organism>
<evidence type="ECO:0000313" key="4">
    <source>
        <dbReference type="Proteomes" id="UP001596391"/>
    </source>
</evidence>
<evidence type="ECO:0000256" key="2">
    <source>
        <dbReference type="SAM" id="Phobius"/>
    </source>
</evidence>
<dbReference type="RefSeq" id="WP_390236071.1">
    <property type="nucleotide sequence ID" value="NZ_JBHSWI010000001.1"/>
</dbReference>
<feature type="transmembrane region" description="Helical" evidence="2">
    <location>
        <begin position="178"/>
        <end position="195"/>
    </location>
</feature>
<keyword evidence="2" id="KW-0812">Transmembrane</keyword>
<dbReference type="Proteomes" id="UP001596391">
    <property type="component" value="Unassembled WGS sequence"/>
</dbReference>
<comment type="caution">
    <text evidence="3">The sequence shown here is derived from an EMBL/GenBank/DDBJ whole genome shotgun (WGS) entry which is preliminary data.</text>
</comment>
<evidence type="ECO:0000256" key="1">
    <source>
        <dbReference type="SAM" id="MobiDB-lite"/>
    </source>
</evidence>
<accession>A0ABW1ZE91</accession>
<feature type="region of interest" description="Disordered" evidence="1">
    <location>
        <begin position="413"/>
        <end position="433"/>
    </location>
</feature>
<gene>
    <name evidence="3" type="ORF">ACFQBQ_16745</name>
</gene>
<keyword evidence="2" id="KW-1133">Transmembrane helix</keyword>
<keyword evidence="2" id="KW-0472">Membrane</keyword>
<name>A0ABW1ZE91_9BACT</name>
<keyword evidence="4" id="KW-1185">Reference proteome</keyword>
<evidence type="ECO:0000313" key="3">
    <source>
        <dbReference type="EMBL" id="MFC6647188.1"/>
    </source>
</evidence>
<dbReference type="EMBL" id="JBHSWI010000001">
    <property type="protein sequence ID" value="MFC6647188.1"/>
    <property type="molecule type" value="Genomic_DNA"/>
</dbReference>
<proteinExistence type="predicted"/>
<reference evidence="4" key="1">
    <citation type="journal article" date="2019" name="Int. J. Syst. Evol. Microbiol.">
        <title>The Global Catalogue of Microorganisms (GCM) 10K type strain sequencing project: providing services to taxonomists for standard genome sequencing and annotation.</title>
        <authorList>
            <consortium name="The Broad Institute Genomics Platform"/>
            <consortium name="The Broad Institute Genome Sequencing Center for Infectious Disease"/>
            <person name="Wu L."/>
            <person name="Ma J."/>
        </authorList>
    </citation>
    <scope>NUCLEOTIDE SEQUENCE [LARGE SCALE GENOMIC DNA]</scope>
    <source>
        <strain evidence="4">CGMCC 1.16026</strain>
    </source>
</reference>
<sequence>MLLLPDPFMESPVFNAPETTLLPSRAEWDRLLQRVIDSQPFRRSTRLREFLVYVGNQVVLHGAKELPEQQIGVAVFERSPSYDTSQDNIVRVNAMELRKRIGVYFETEGQNEPLIFEIPRGSYLPVFRLRAVPPAEPAFQEPVPTVEEERTIEALVPELSLDKVPAEAAWHEAFRTPVVLALLVLILGLTVWVIVASRQLHQEESGIHKWQSQPAMRDFWGNFFGKKLAPDIVIADSSFVLAQSILHRKLSLAEYLNFSYRTAQSPEALSSDARQQQMKDLAAIFDHSSGSLADFRVARRITELETGDFGTRLVFAREYAGHRLRWNNTIFVGSSRSNPWVELYEDRMAYHFKESTDSSPSAVTIDKPVGNERAEYPLYSSKGTPAAYCIIVFVPNPTKTGNTLIIAGSDSQATEAGGTFSPVKRTSRRSRRS</sequence>